<keyword evidence="4" id="KW-1185">Reference proteome</keyword>
<dbReference type="EMBL" id="LR824010">
    <property type="protein sequence ID" value="CAH0625312.1"/>
    <property type="molecule type" value="Genomic_DNA"/>
</dbReference>
<dbReference type="AlphaFoldDB" id="A0A9P0FXA4"/>
<dbReference type="Proteomes" id="UP001154114">
    <property type="component" value="Chromosome 7"/>
</dbReference>
<feature type="region of interest" description="Disordered" evidence="1">
    <location>
        <begin position="142"/>
        <end position="164"/>
    </location>
</feature>
<keyword evidence="2" id="KW-0812">Transmembrane</keyword>
<feature type="transmembrane region" description="Helical" evidence="2">
    <location>
        <begin position="12"/>
        <end position="32"/>
    </location>
</feature>
<protein>
    <submittedName>
        <fullName evidence="3">Uncharacterized protein</fullName>
    </submittedName>
</protein>
<organism evidence="3 4">
    <name type="scientific">Chrysodeixis includens</name>
    <name type="common">Soybean looper</name>
    <name type="synonym">Pseudoplusia includens</name>
    <dbReference type="NCBI Taxonomy" id="689277"/>
    <lineage>
        <taxon>Eukaryota</taxon>
        <taxon>Metazoa</taxon>
        <taxon>Ecdysozoa</taxon>
        <taxon>Arthropoda</taxon>
        <taxon>Hexapoda</taxon>
        <taxon>Insecta</taxon>
        <taxon>Pterygota</taxon>
        <taxon>Neoptera</taxon>
        <taxon>Endopterygota</taxon>
        <taxon>Lepidoptera</taxon>
        <taxon>Glossata</taxon>
        <taxon>Ditrysia</taxon>
        <taxon>Noctuoidea</taxon>
        <taxon>Noctuidae</taxon>
        <taxon>Plusiinae</taxon>
        <taxon>Chrysodeixis</taxon>
    </lineage>
</organism>
<feature type="transmembrane region" description="Helical" evidence="2">
    <location>
        <begin position="44"/>
        <end position="67"/>
    </location>
</feature>
<proteinExistence type="predicted"/>
<evidence type="ECO:0000313" key="4">
    <source>
        <dbReference type="Proteomes" id="UP001154114"/>
    </source>
</evidence>
<feature type="transmembrane region" description="Helical" evidence="2">
    <location>
        <begin position="111"/>
        <end position="131"/>
    </location>
</feature>
<dbReference type="OrthoDB" id="7385490at2759"/>
<keyword evidence="2" id="KW-1133">Transmembrane helix</keyword>
<evidence type="ECO:0000256" key="2">
    <source>
        <dbReference type="SAM" id="Phobius"/>
    </source>
</evidence>
<feature type="transmembrane region" description="Helical" evidence="2">
    <location>
        <begin position="79"/>
        <end position="102"/>
    </location>
</feature>
<name>A0A9P0FXA4_CHRIL</name>
<evidence type="ECO:0000256" key="1">
    <source>
        <dbReference type="SAM" id="MobiDB-lite"/>
    </source>
</evidence>
<reference evidence="3" key="1">
    <citation type="submission" date="2021-12" db="EMBL/GenBank/DDBJ databases">
        <authorList>
            <person name="King R."/>
        </authorList>
    </citation>
    <scope>NUCLEOTIDE SEQUENCE</scope>
</reference>
<accession>A0A9P0FXA4</accession>
<evidence type="ECO:0000313" key="3">
    <source>
        <dbReference type="EMBL" id="CAH0625312.1"/>
    </source>
</evidence>
<keyword evidence="2" id="KW-0472">Membrane</keyword>
<gene>
    <name evidence="3" type="ORF">CINC_LOCUS11941</name>
</gene>
<sequence>MTILDDLPEVDSFFGIDLKTGSMIVAAIGVMHPMAYGCSLFMPISYLLVTIWILVTLFFASSVALFCGLAKNDALLCTIWVWYAVIFVIIMLMMMILLALVFTSRKQRSRVFIVILGILWYILTIYFILVVNTHRKRLTEEEDSKSTDLKQLRKASSIYKEDNE</sequence>